<dbReference type="AlphaFoldDB" id="A0A8X8B8E3"/>
<reference evidence="1 2" key="1">
    <citation type="submission" date="2020-02" db="EMBL/GenBank/DDBJ databases">
        <authorList>
            <person name="Ma Q."/>
            <person name="Huang Y."/>
            <person name="Song X."/>
            <person name="Pei D."/>
        </authorList>
    </citation>
    <scope>NUCLEOTIDE SEQUENCE [LARGE SCALE GENOMIC DNA]</scope>
    <source>
        <strain evidence="1">Sxm20200214</strain>
        <tissue evidence="1">Leaf</tissue>
    </source>
</reference>
<gene>
    <name evidence="1" type="ORF">Bca52824_008718</name>
</gene>
<protein>
    <submittedName>
        <fullName evidence="1">Uncharacterized protein</fullName>
    </submittedName>
</protein>
<evidence type="ECO:0000313" key="1">
    <source>
        <dbReference type="EMBL" id="KAG2325990.1"/>
    </source>
</evidence>
<name>A0A8X8B8E3_BRACI</name>
<proteinExistence type="predicted"/>
<organism evidence="1 2">
    <name type="scientific">Brassica carinata</name>
    <name type="common">Ethiopian mustard</name>
    <name type="synonym">Abyssinian cabbage</name>
    <dbReference type="NCBI Taxonomy" id="52824"/>
    <lineage>
        <taxon>Eukaryota</taxon>
        <taxon>Viridiplantae</taxon>
        <taxon>Streptophyta</taxon>
        <taxon>Embryophyta</taxon>
        <taxon>Tracheophyta</taxon>
        <taxon>Spermatophyta</taxon>
        <taxon>Magnoliopsida</taxon>
        <taxon>eudicotyledons</taxon>
        <taxon>Gunneridae</taxon>
        <taxon>Pentapetalae</taxon>
        <taxon>rosids</taxon>
        <taxon>malvids</taxon>
        <taxon>Brassicales</taxon>
        <taxon>Brassicaceae</taxon>
        <taxon>Brassiceae</taxon>
        <taxon>Brassica</taxon>
    </lineage>
</organism>
<keyword evidence="2" id="KW-1185">Reference proteome</keyword>
<evidence type="ECO:0000313" key="2">
    <source>
        <dbReference type="Proteomes" id="UP000886595"/>
    </source>
</evidence>
<accession>A0A8X8B8E3</accession>
<comment type="caution">
    <text evidence="1">The sequence shown here is derived from an EMBL/GenBank/DDBJ whole genome shotgun (WGS) entry which is preliminary data.</text>
</comment>
<dbReference type="EMBL" id="JAAMPC010000002">
    <property type="protein sequence ID" value="KAG2325990.1"/>
    <property type="molecule type" value="Genomic_DNA"/>
</dbReference>
<dbReference type="Proteomes" id="UP000886595">
    <property type="component" value="Unassembled WGS sequence"/>
</dbReference>
<sequence>MEMRSRRRSMEALREKNSAVDGGGDIFGAFPAICRLFSPAMEEGVGIWRHMCLDVEV</sequence>